<proteinExistence type="predicted"/>
<gene>
    <name evidence="1" type="ORF">NH26_00650</name>
</gene>
<keyword evidence="2" id="KW-1185">Reference proteome</keyword>
<dbReference type="RefSeq" id="WP_071397042.1">
    <property type="nucleotide sequence ID" value="NZ_JRYR02000001.1"/>
</dbReference>
<dbReference type="EMBL" id="JRYR02000001">
    <property type="protein sequence ID" value="OHX64959.1"/>
    <property type="molecule type" value="Genomic_DNA"/>
</dbReference>
<evidence type="ECO:0000313" key="2">
    <source>
        <dbReference type="Proteomes" id="UP000179797"/>
    </source>
</evidence>
<sequence>MFKEILHEILFPLLDFLNSNEKLGLKLYMGTPIGDEIGEGPTDPSLYVMVSQMKEEKLSGRLQHKTYFVTDLIFNITGALDLEKELSCYDAILSFFQKYQQVSLQHGNIDILYKGEINEVDVLRMKDPLAERILLKYSFKYLQNEITKSSQSAVIGWS</sequence>
<comment type="caution">
    <text evidence="1">The sequence shown here is derived from an EMBL/GenBank/DDBJ whole genome shotgun (WGS) entry which is preliminary data.</text>
</comment>
<name>A0A1S1YVA5_FLAPC</name>
<dbReference type="AlphaFoldDB" id="A0A1S1YVA5"/>
<dbReference type="Proteomes" id="UP000179797">
    <property type="component" value="Unassembled WGS sequence"/>
</dbReference>
<protein>
    <submittedName>
        <fullName evidence="1">Uncharacterized protein</fullName>
    </submittedName>
</protein>
<organism evidence="1 2">
    <name type="scientific">Flammeovirga pacifica</name>
    <dbReference type="NCBI Taxonomy" id="915059"/>
    <lineage>
        <taxon>Bacteria</taxon>
        <taxon>Pseudomonadati</taxon>
        <taxon>Bacteroidota</taxon>
        <taxon>Cytophagia</taxon>
        <taxon>Cytophagales</taxon>
        <taxon>Flammeovirgaceae</taxon>
        <taxon>Flammeovirga</taxon>
    </lineage>
</organism>
<reference evidence="1 2" key="1">
    <citation type="journal article" date="2012" name="Int. J. Syst. Evol. Microbiol.">
        <title>Flammeovirga pacifica sp. nov., isolated from deep-sea sediment.</title>
        <authorList>
            <person name="Xu H."/>
            <person name="Fu Y."/>
            <person name="Yang N."/>
            <person name="Ding Z."/>
            <person name="Lai Q."/>
            <person name="Zeng R."/>
        </authorList>
    </citation>
    <scope>NUCLEOTIDE SEQUENCE [LARGE SCALE GENOMIC DNA]</scope>
    <source>
        <strain evidence="2">DSM 24597 / LMG 26175 / WPAGA1</strain>
    </source>
</reference>
<dbReference type="STRING" id="915059.NH26_00650"/>
<evidence type="ECO:0000313" key="1">
    <source>
        <dbReference type="EMBL" id="OHX64959.1"/>
    </source>
</evidence>
<accession>A0A1S1YVA5</accession>